<name>A0A2K9PK55_9FLAO</name>
<sequence>MKYFFKTLLIVALFLGTLQACQSDETTEEIKEDNKISTDLRFLMEFTTLTKNDYNRINFNCEDVHIVGYFLNNQGDFYPAPKILTFLPKVLANRAISSALKAAYNETEIQFTKDDFRIFYISNNDIGIVLNKKSIAEYLEDCSFKFDEIEREAEMLTVSDVNFNCSGLIRYFVPDGLEHIYISKNGIPISEGIWAVKNALSAYNEINNTEFTMDQLRINQVRFTSPGGTSSFAYGANEIKNYFENCALKGGYGDCINFKYPFTANRVNIQTDEIVLVTVANDADLDELTNNVDNTTLNFPITLVTLNDEEIVVESYEKLEEVLRNTASYCKNINDDW</sequence>
<evidence type="ECO:0000313" key="2">
    <source>
        <dbReference type="EMBL" id="AUP77451.1"/>
    </source>
</evidence>
<proteinExistence type="predicted"/>
<keyword evidence="1" id="KW-0732">Signal</keyword>
<feature type="signal peptide" evidence="1">
    <location>
        <begin position="1"/>
        <end position="22"/>
    </location>
</feature>
<dbReference type="OrthoDB" id="1439745at2"/>
<protein>
    <submittedName>
        <fullName evidence="2">Uncharacterized protein</fullName>
    </submittedName>
</protein>
<dbReference type="PROSITE" id="PS51257">
    <property type="entry name" value="PROKAR_LIPOPROTEIN"/>
    <property type="match status" value="1"/>
</dbReference>
<dbReference type="AlphaFoldDB" id="A0A2K9PK55"/>
<dbReference type="KEGG" id="fek:C1H87_01430"/>
<accession>A0A2K9PK55</accession>
<evidence type="ECO:0000256" key="1">
    <source>
        <dbReference type="SAM" id="SignalP"/>
    </source>
</evidence>
<dbReference type="EMBL" id="CP025791">
    <property type="protein sequence ID" value="AUP77451.1"/>
    <property type="molecule type" value="Genomic_DNA"/>
</dbReference>
<organism evidence="2 3">
    <name type="scientific">Flavivirga eckloniae</name>
    <dbReference type="NCBI Taxonomy" id="1803846"/>
    <lineage>
        <taxon>Bacteria</taxon>
        <taxon>Pseudomonadati</taxon>
        <taxon>Bacteroidota</taxon>
        <taxon>Flavobacteriia</taxon>
        <taxon>Flavobacteriales</taxon>
        <taxon>Flavobacteriaceae</taxon>
        <taxon>Flavivirga</taxon>
    </lineage>
</organism>
<dbReference type="Proteomes" id="UP000235826">
    <property type="component" value="Chromosome"/>
</dbReference>
<evidence type="ECO:0000313" key="3">
    <source>
        <dbReference type="Proteomes" id="UP000235826"/>
    </source>
</evidence>
<dbReference type="RefSeq" id="WP_102754111.1">
    <property type="nucleotide sequence ID" value="NZ_CP025791.1"/>
</dbReference>
<reference evidence="2 3" key="1">
    <citation type="submission" date="2018-01" db="EMBL/GenBank/DDBJ databases">
        <title>Complete genome sequence of Flavivirga eckloniae ECD14 isolated from seaweed Ecklonia cava.</title>
        <authorList>
            <person name="Lee J.H."/>
            <person name="Baik K.S."/>
            <person name="Seong C.N."/>
        </authorList>
    </citation>
    <scope>NUCLEOTIDE SEQUENCE [LARGE SCALE GENOMIC DNA]</scope>
    <source>
        <strain evidence="2 3">ECD14</strain>
    </source>
</reference>
<gene>
    <name evidence="2" type="ORF">C1H87_01430</name>
</gene>
<keyword evidence="3" id="KW-1185">Reference proteome</keyword>
<feature type="chain" id="PRO_5014649169" evidence="1">
    <location>
        <begin position="23"/>
        <end position="337"/>
    </location>
</feature>